<accession>A0A932CQQ7</accession>
<dbReference type="NCBIfam" id="TIGR03654">
    <property type="entry name" value="L6_bact"/>
    <property type="match status" value="1"/>
</dbReference>
<dbReference type="GO" id="GO:0002181">
    <property type="term" value="P:cytoplasmic translation"/>
    <property type="evidence" value="ECO:0007669"/>
    <property type="project" value="TreeGrafter"/>
</dbReference>
<dbReference type="PIRSF" id="PIRSF002162">
    <property type="entry name" value="Ribosomal_L6"/>
    <property type="match status" value="1"/>
</dbReference>
<sequence>MSRIGKAPIALPSGVKVEMADQTVQVTGPKGVLSLQVNPQVSVRIDDGKLWVERSSEAHRVKALHGLTRSLLNNLVQGVTEGFQRQLEINGVGYRASLQGRTLVLNLGYSHPIHFEPPEGIEIQLPQRNIIAVSGIDKQVVGQVAAKIRNFRPPDPYKGKGIKYATEKLRLKEGKGKV</sequence>
<feature type="domain" description="Large ribosomal subunit protein uL6 alpha-beta" evidence="9">
    <location>
        <begin position="12"/>
        <end position="82"/>
    </location>
</feature>
<keyword evidence="4 6" id="KW-0689">Ribosomal protein</keyword>
<dbReference type="Proteomes" id="UP000769766">
    <property type="component" value="Unassembled WGS sequence"/>
</dbReference>
<dbReference type="GO" id="GO:0003735">
    <property type="term" value="F:structural constituent of ribosome"/>
    <property type="evidence" value="ECO:0007669"/>
    <property type="project" value="UniProtKB-UniRule"/>
</dbReference>
<dbReference type="InterPro" id="IPR002358">
    <property type="entry name" value="Ribosomal_uL6_CS"/>
</dbReference>
<dbReference type="PRINTS" id="PR00059">
    <property type="entry name" value="RIBOSOMALL6"/>
</dbReference>
<dbReference type="EMBL" id="JACPRF010000379">
    <property type="protein sequence ID" value="MBI2877674.1"/>
    <property type="molecule type" value="Genomic_DNA"/>
</dbReference>
<evidence type="ECO:0000313" key="10">
    <source>
        <dbReference type="EMBL" id="MBI2877674.1"/>
    </source>
</evidence>
<protein>
    <recommendedName>
        <fullName evidence="6">Large ribosomal subunit protein uL6</fullName>
    </recommendedName>
</protein>
<evidence type="ECO:0000256" key="1">
    <source>
        <dbReference type="ARBA" id="ARBA00009356"/>
    </source>
</evidence>
<proteinExistence type="inferred from homology"/>
<dbReference type="Gene3D" id="3.90.930.12">
    <property type="entry name" value="Ribosomal protein L6, alpha-beta domain"/>
    <property type="match status" value="2"/>
</dbReference>
<dbReference type="InterPro" id="IPR036789">
    <property type="entry name" value="Ribosomal_uL6-like_a/b-dom_sf"/>
</dbReference>
<dbReference type="InterPro" id="IPR020040">
    <property type="entry name" value="Ribosomal_uL6_a/b-dom"/>
</dbReference>
<organism evidence="10 11">
    <name type="scientific">Tectimicrobiota bacterium</name>
    <dbReference type="NCBI Taxonomy" id="2528274"/>
    <lineage>
        <taxon>Bacteria</taxon>
        <taxon>Pseudomonadati</taxon>
        <taxon>Nitrospinota/Tectimicrobiota group</taxon>
        <taxon>Candidatus Tectimicrobiota</taxon>
    </lineage>
</organism>
<dbReference type="InterPro" id="IPR000702">
    <property type="entry name" value="Ribosomal_uL6-like"/>
</dbReference>
<evidence type="ECO:0000259" key="9">
    <source>
        <dbReference type="Pfam" id="PF00347"/>
    </source>
</evidence>
<dbReference type="Pfam" id="PF00347">
    <property type="entry name" value="Ribosomal_L6"/>
    <property type="match status" value="2"/>
</dbReference>
<feature type="domain" description="Large ribosomal subunit protein uL6 alpha-beta" evidence="9">
    <location>
        <begin position="91"/>
        <end position="164"/>
    </location>
</feature>
<keyword evidence="2 6" id="KW-0699">rRNA-binding</keyword>
<dbReference type="PANTHER" id="PTHR11655">
    <property type="entry name" value="60S/50S RIBOSOMAL PROTEIN L6/L9"/>
    <property type="match status" value="1"/>
</dbReference>
<dbReference type="GO" id="GO:0019843">
    <property type="term" value="F:rRNA binding"/>
    <property type="evidence" value="ECO:0007669"/>
    <property type="project" value="UniProtKB-UniRule"/>
</dbReference>
<evidence type="ECO:0000256" key="5">
    <source>
        <dbReference type="ARBA" id="ARBA00023274"/>
    </source>
</evidence>
<comment type="function">
    <text evidence="6 8">This protein binds to the 23S rRNA, and is important in its secondary structure. It is located near the subunit interface in the base of the L7/L12 stalk, and near the tRNA binding site of the peptidyltransferase center.</text>
</comment>
<dbReference type="SUPFAM" id="SSF56053">
    <property type="entry name" value="Ribosomal protein L6"/>
    <property type="match status" value="2"/>
</dbReference>
<evidence type="ECO:0000256" key="2">
    <source>
        <dbReference type="ARBA" id="ARBA00022730"/>
    </source>
</evidence>
<dbReference type="FunFam" id="3.90.930.12:FF:000002">
    <property type="entry name" value="50S ribosomal protein L6"/>
    <property type="match status" value="1"/>
</dbReference>
<keyword evidence="5 6" id="KW-0687">Ribonucleoprotein</keyword>
<evidence type="ECO:0000256" key="7">
    <source>
        <dbReference type="RuleBase" id="RU003869"/>
    </source>
</evidence>
<evidence type="ECO:0000256" key="8">
    <source>
        <dbReference type="RuleBase" id="RU003870"/>
    </source>
</evidence>
<dbReference type="HAMAP" id="MF_01365_B">
    <property type="entry name" value="Ribosomal_uL6_B"/>
    <property type="match status" value="1"/>
</dbReference>
<name>A0A932CQQ7_UNCTE</name>
<dbReference type="InterPro" id="IPR019906">
    <property type="entry name" value="Ribosomal_uL6_bac-type"/>
</dbReference>
<reference evidence="10" key="1">
    <citation type="submission" date="2020-07" db="EMBL/GenBank/DDBJ databases">
        <title>Huge and variable diversity of episymbiotic CPR bacteria and DPANN archaea in groundwater ecosystems.</title>
        <authorList>
            <person name="He C.Y."/>
            <person name="Keren R."/>
            <person name="Whittaker M."/>
            <person name="Farag I.F."/>
            <person name="Doudna J."/>
            <person name="Cate J.H.D."/>
            <person name="Banfield J.F."/>
        </authorList>
    </citation>
    <scope>NUCLEOTIDE SEQUENCE</scope>
    <source>
        <strain evidence="10">NC_groundwater_672_Ag_B-0.1um_62_36</strain>
    </source>
</reference>
<keyword evidence="3 6" id="KW-0694">RNA-binding</keyword>
<dbReference type="AlphaFoldDB" id="A0A932CQQ7"/>
<evidence type="ECO:0000256" key="6">
    <source>
        <dbReference type="HAMAP-Rule" id="MF_01365"/>
    </source>
</evidence>
<gene>
    <name evidence="6 10" type="primary">rplF</name>
    <name evidence="10" type="ORF">HYY20_12410</name>
</gene>
<evidence type="ECO:0000256" key="3">
    <source>
        <dbReference type="ARBA" id="ARBA00022884"/>
    </source>
</evidence>
<evidence type="ECO:0000313" key="11">
    <source>
        <dbReference type="Proteomes" id="UP000769766"/>
    </source>
</evidence>
<dbReference type="GO" id="GO:0022625">
    <property type="term" value="C:cytosolic large ribosomal subunit"/>
    <property type="evidence" value="ECO:0007669"/>
    <property type="project" value="UniProtKB-UniRule"/>
</dbReference>
<dbReference type="PANTHER" id="PTHR11655:SF14">
    <property type="entry name" value="LARGE RIBOSOMAL SUBUNIT PROTEIN UL6M"/>
    <property type="match status" value="1"/>
</dbReference>
<dbReference type="FunFam" id="3.90.930.12:FF:000001">
    <property type="entry name" value="50S ribosomal protein L6"/>
    <property type="match status" value="1"/>
</dbReference>
<comment type="caution">
    <text evidence="10">The sequence shown here is derived from an EMBL/GenBank/DDBJ whole genome shotgun (WGS) entry which is preliminary data.</text>
</comment>
<evidence type="ECO:0000256" key="4">
    <source>
        <dbReference type="ARBA" id="ARBA00022980"/>
    </source>
</evidence>
<comment type="subunit">
    <text evidence="6">Part of the 50S ribosomal subunit.</text>
</comment>
<comment type="similarity">
    <text evidence="1 6 7">Belongs to the universal ribosomal protein uL6 family.</text>
</comment>
<dbReference type="PROSITE" id="PS00525">
    <property type="entry name" value="RIBOSOMAL_L6_1"/>
    <property type="match status" value="1"/>
</dbReference>